<dbReference type="EMBL" id="CFOH01000375">
    <property type="protein sequence ID" value="CFE54077.1"/>
    <property type="molecule type" value="Genomic_DNA"/>
</dbReference>
<evidence type="ECO:0000313" key="6">
    <source>
        <dbReference type="Proteomes" id="UP000049023"/>
    </source>
</evidence>
<evidence type="ECO:0000313" key="2">
    <source>
        <dbReference type="EMBL" id="CFE54077.1"/>
    </source>
</evidence>
<protein>
    <submittedName>
        <fullName evidence="4">Uncharacterized protein</fullName>
    </submittedName>
</protein>
<dbReference type="Proteomes" id="UP000049023">
    <property type="component" value="Unassembled WGS sequence"/>
</dbReference>
<dbReference type="EMBL" id="CNFU01000449">
    <property type="protein sequence ID" value="CKR85422.1"/>
    <property type="molecule type" value="Genomic_DNA"/>
</dbReference>
<sequence length="79" mass="7984">MNVCSAVDLPDLGPPWITIFPADDLASNTNGSRRISKGLSISPSGQRHCRGPTPARANAALSGIVSSSGGSHNCGARGP</sequence>
<gene>
    <name evidence="2" type="ORF">ERS007688_02311</name>
    <name evidence="4" type="ORF">ERS027659_02672</name>
    <name evidence="3" type="ORF">ERS027661_02218</name>
</gene>
<reference evidence="5 6" key="1">
    <citation type="submission" date="2015-03" db="EMBL/GenBank/DDBJ databases">
        <authorList>
            <consortium name="Pathogen Informatics"/>
        </authorList>
    </citation>
    <scope>NUCLEOTIDE SEQUENCE [LARGE SCALE GENOMIC DNA]</scope>
    <source>
        <strain evidence="4 7">Bir 185</strain>
        <strain evidence="3 6">Bir 187</strain>
        <strain evidence="2 5">H09601792</strain>
    </source>
</reference>
<evidence type="ECO:0000313" key="4">
    <source>
        <dbReference type="EMBL" id="CKS12375.1"/>
    </source>
</evidence>
<proteinExistence type="predicted"/>
<evidence type="ECO:0000313" key="7">
    <source>
        <dbReference type="Proteomes" id="UP000050164"/>
    </source>
</evidence>
<evidence type="ECO:0000313" key="3">
    <source>
        <dbReference type="EMBL" id="CKR85422.1"/>
    </source>
</evidence>
<evidence type="ECO:0000256" key="1">
    <source>
        <dbReference type="SAM" id="MobiDB-lite"/>
    </source>
</evidence>
<dbReference type="AlphaFoldDB" id="A0A655A8W3"/>
<evidence type="ECO:0000313" key="5">
    <source>
        <dbReference type="Proteomes" id="UP000046947"/>
    </source>
</evidence>
<dbReference type="EMBL" id="CNFT01000668">
    <property type="protein sequence ID" value="CKS12375.1"/>
    <property type="molecule type" value="Genomic_DNA"/>
</dbReference>
<feature type="compositionally biased region" description="Polar residues" evidence="1">
    <location>
        <begin position="34"/>
        <end position="45"/>
    </location>
</feature>
<dbReference type="Proteomes" id="UP000050164">
    <property type="component" value="Unassembled WGS sequence"/>
</dbReference>
<organism evidence="4 7">
    <name type="scientific">Mycobacterium tuberculosis</name>
    <dbReference type="NCBI Taxonomy" id="1773"/>
    <lineage>
        <taxon>Bacteria</taxon>
        <taxon>Bacillati</taxon>
        <taxon>Actinomycetota</taxon>
        <taxon>Actinomycetes</taxon>
        <taxon>Mycobacteriales</taxon>
        <taxon>Mycobacteriaceae</taxon>
        <taxon>Mycobacterium</taxon>
        <taxon>Mycobacterium tuberculosis complex</taxon>
    </lineage>
</organism>
<feature type="region of interest" description="Disordered" evidence="1">
    <location>
        <begin position="34"/>
        <end position="53"/>
    </location>
</feature>
<dbReference type="Proteomes" id="UP000046947">
    <property type="component" value="Unassembled WGS sequence"/>
</dbReference>
<accession>A0A655A8W3</accession>
<name>A0A655A8W3_MYCTX</name>